<dbReference type="AlphaFoldDB" id="A0A5R9EC01"/>
<name>A0A5R9EC01_9ACTN</name>
<gene>
    <name evidence="2" type="ORF">FEF34_36585</name>
</gene>
<dbReference type="Proteomes" id="UP000305921">
    <property type="component" value="Unassembled WGS sequence"/>
</dbReference>
<protein>
    <submittedName>
        <fullName evidence="2">Uncharacterized protein</fullName>
    </submittedName>
</protein>
<reference evidence="2 3" key="1">
    <citation type="submission" date="2019-05" db="EMBL/GenBank/DDBJ databases">
        <title>Streptomyces marianii sp. nov., a novel marine actinomycete from southern coast of India.</title>
        <authorList>
            <person name="Iniyan A.M."/>
            <person name="Wink J."/>
            <person name="Ramprasad E."/>
            <person name="Ramana C.V."/>
            <person name="Bunk B."/>
            <person name="Sproer C."/>
            <person name="Joseph F.-J.R.S."/>
            <person name="Vincent S.G.P."/>
        </authorList>
    </citation>
    <scope>NUCLEOTIDE SEQUENCE [LARGE SCALE GENOMIC DNA]</scope>
    <source>
        <strain evidence="2 3">ICN19</strain>
    </source>
</reference>
<accession>A0A5R9EC01</accession>
<comment type="caution">
    <text evidence="2">The sequence shown here is derived from an EMBL/GenBank/DDBJ whole genome shotgun (WGS) entry which is preliminary data.</text>
</comment>
<keyword evidence="3" id="KW-1185">Reference proteome</keyword>
<feature type="region of interest" description="Disordered" evidence="1">
    <location>
        <begin position="1"/>
        <end position="60"/>
    </location>
</feature>
<dbReference type="RefSeq" id="WP_138056996.1">
    <property type="nucleotide sequence ID" value="NZ_VAWE01000001.1"/>
</dbReference>
<evidence type="ECO:0000313" key="2">
    <source>
        <dbReference type="EMBL" id="TLQ47720.1"/>
    </source>
</evidence>
<proteinExistence type="predicted"/>
<organism evidence="2 3">
    <name type="scientific">Streptomyces marianii</name>
    <dbReference type="NCBI Taxonomy" id="1817406"/>
    <lineage>
        <taxon>Bacteria</taxon>
        <taxon>Bacillati</taxon>
        <taxon>Actinomycetota</taxon>
        <taxon>Actinomycetes</taxon>
        <taxon>Kitasatosporales</taxon>
        <taxon>Streptomycetaceae</taxon>
        <taxon>Streptomyces</taxon>
    </lineage>
</organism>
<sequence>MDFKKVPARVQVADEDGTPAMNSDGSAATVPFPGADDAPGRNKRAPSDEAQRSVTVDDDGRVVETAVVPLKRPLP</sequence>
<dbReference type="EMBL" id="VAWE01000001">
    <property type="protein sequence ID" value="TLQ47720.1"/>
    <property type="molecule type" value="Genomic_DNA"/>
</dbReference>
<evidence type="ECO:0000256" key="1">
    <source>
        <dbReference type="SAM" id="MobiDB-lite"/>
    </source>
</evidence>
<evidence type="ECO:0000313" key="3">
    <source>
        <dbReference type="Proteomes" id="UP000305921"/>
    </source>
</evidence>